<dbReference type="Proteomes" id="UP000618460">
    <property type="component" value="Unassembled WGS sequence"/>
</dbReference>
<dbReference type="RefSeq" id="WP_117154834.1">
    <property type="nucleotide sequence ID" value="NZ_BMLG01000003.1"/>
</dbReference>
<reference evidence="2" key="1">
    <citation type="journal article" date="2014" name="Int. J. Syst. Evol. Microbiol.">
        <title>Complete genome sequence of Corynebacterium casei LMG S-19264T (=DSM 44701T), isolated from a smear-ripened cheese.</title>
        <authorList>
            <consortium name="US DOE Joint Genome Institute (JGI-PGF)"/>
            <person name="Walter F."/>
            <person name="Albersmeier A."/>
            <person name="Kalinowski J."/>
            <person name="Ruckert C."/>
        </authorList>
    </citation>
    <scope>NUCLEOTIDE SEQUENCE</scope>
    <source>
        <strain evidence="2">CGMCC 1.6333</strain>
    </source>
</reference>
<evidence type="ECO:0000313" key="3">
    <source>
        <dbReference type="Proteomes" id="UP000618460"/>
    </source>
</evidence>
<dbReference type="Pfam" id="PF10646">
    <property type="entry name" value="Germane"/>
    <property type="match status" value="2"/>
</dbReference>
<keyword evidence="3" id="KW-1185">Reference proteome</keyword>
<accession>A0A917WS78</accession>
<dbReference type="SMART" id="SM00909">
    <property type="entry name" value="Germane"/>
    <property type="match status" value="2"/>
</dbReference>
<gene>
    <name evidence="2" type="primary">gerM</name>
    <name evidence="2" type="ORF">GCM10011351_11030</name>
</gene>
<dbReference type="PROSITE" id="PS51257">
    <property type="entry name" value="PROKAR_LIPOPROTEIN"/>
    <property type="match status" value="1"/>
</dbReference>
<evidence type="ECO:0000259" key="1">
    <source>
        <dbReference type="SMART" id="SM00909"/>
    </source>
</evidence>
<proteinExistence type="predicted"/>
<organism evidence="2 3">
    <name type="scientific">Paraliobacillus quinghaiensis</name>
    <dbReference type="NCBI Taxonomy" id="470815"/>
    <lineage>
        <taxon>Bacteria</taxon>
        <taxon>Bacillati</taxon>
        <taxon>Bacillota</taxon>
        <taxon>Bacilli</taxon>
        <taxon>Bacillales</taxon>
        <taxon>Bacillaceae</taxon>
        <taxon>Paraliobacillus</taxon>
    </lineage>
</organism>
<evidence type="ECO:0000313" key="2">
    <source>
        <dbReference type="EMBL" id="GGM27049.1"/>
    </source>
</evidence>
<dbReference type="InterPro" id="IPR019606">
    <property type="entry name" value="GerMN"/>
</dbReference>
<feature type="domain" description="GerMN" evidence="1">
    <location>
        <begin position="255"/>
        <end position="342"/>
    </location>
</feature>
<feature type="domain" description="GerMN" evidence="1">
    <location>
        <begin position="103"/>
        <end position="194"/>
    </location>
</feature>
<reference evidence="2" key="2">
    <citation type="submission" date="2020-09" db="EMBL/GenBank/DDBJ databases">
        <authorList>
            <person name="Sun Q."/>
            <person name="Zhou Y."/>
        </authorList>
    </citation>
    <scope>NUCLEOTIDE SEQUENCE</scope>
    <source>
        <strain evidence="2">CGMCC 1.6333</strain>
    </source>
</reference>
<dbReference type="AlphaFoldDB" id="A0A917WS78"/>
<comment type="caution">
    <text evidence="2">The sequence shown here is derived from an EMBL/GenBank/DDBJ whole genome shotgun (WGS) entry which is preliminary data.</text>
</comment>
<dbReference type="OrthoDB" id="1715058at2"/>
<protein>
    <submittedName>
        <fullName evidence="2">Sporulation protein</fullName>
    </submittedName>
</protein>
<name>A0A917WS78_9BACI</name>
<sequence>MRKQMSRLTIRIGLPILFVLFFTTGCGFFQGEQTLEEIDVPATSQTSDEEANADSDVVDEASDAEVTTVEVETVPRELYLINEEGMVVPQTVELPKPESNEVAAQVLEYLIKDGPVTNILPNGFEAVLPANTEILGLTLQPDGTLIVDVSNEFTEYQAEEEQQIIQAMTYTLTQFENVDRVTLWINGYEQTEMPVNGTPLSEGYSRANGINIHYTDGVDLMDSEAVTLYYPTQQGEQFYYVPVTQHVEMVNDNLYQSVVQALLEGPSYDLDLLHVFNNGASLIEEPTVEDGVLHVTFNKEILSNESTSAISDEVMETLVLTLTNQMDINSVSVKVEEIEQVFNEHGVPYSEPVSREAFVPTGSL</sequence>
<dbReference type="EMBL" id="BMLG01000003">
    <property type="protein sequence ID" value="GGM27049.1"/>
    <property type="molecule type" value="Genomic_DNA"/>
</dbReference>